<organism evidence="2 3">
    <name type="scientific">Cylindrotheca closterium</name>
    <dbReference type="NCBI Taxonomy" id="2856"/>
    <lineage>
        <taxon>Eukaryota</taxon>
        <taxon>Sar</taxon>
        <taxon>Stramenopiles</taxon>
        <taxon>Ochrophyta</taxon>
        <taxon>Bacillariophyta</taxon>
        <taxon>Bacillariophyceae</taxon>
        <taxon>Bacillariophycidae</taxon>
        <taxon>Bacillariales</taxon>
        <taxon>Bacillariaceae</taxon>
        <taxon>Cylindrotheca</taxon>
    </lineage>
</organism>
<evidence type="ECO:0000313" key="3">
    <source>
        <dbReference type="Proteomes" id="UP001295423"/>
    </source>
</evidence>
<dbReference type="Proteomes" id="UP001295423">
    <property type="component" value="Unassembled WGS sequence"/>
</dbReference>
<dbReference type="InterPro" id="IPR027443">
    <property type="entry name" value="IPNS-like_sf"/>
</dbReference>
<gene>
    <name evidence="2" type="ORF">CYCCA115_LOCUS5721</name>
</gene>
<accession>A0AAD2FGZ5</accession>
<protein>
    <submittedName>
        <fullName evidence="2">Uncharacterized protein</fullName>
    </submittedName>
</protein>
<reference evidence="2" key="1">
    <citation type="submission" date="2023-08" db="EMBL/GenBank/DDBJ databases">
        <authorList>
            <person name="Audoor S."/>
            <person name="Bilcke G."/>
        </authorList>
    </citation>
    <scope>NUCLEOTIDE SEQUENCE</scope>
</reference>
<sequence>MKRSGAEGHPSMKVSLSVDQAAREILQKSFCIFQSNPTVRNQISRSRSEALKILDRPLLFESLSRSCHQVIDGNLHGFHLPSNAKRLFRAFPSSKLQPWPNSTFKSSSQDLSASLHGILVDILNKLRELSESKSGDYGTETNPKPNQLTDNKTTLQSRRKRKRGWEESNTKSAKAVPTDNTYSVPTTVKETTKCPLDYFFYHNNDSRYINCSEHIDRGALICICLSSTTPGLEVLPRGANGFVCPEETLIDHNNLDDERNDDDAAAAAASELICVMAGDQLGTMLGKERMACVHRVRNDLPRPRLSISYELRL</sequence>
<feature type="compositionally biased region" description="Polar residues" evidence="1">
    <location>
        <begin position="139"/>
        <end position="156"/>
    </location>
</feature>
<dbReference type="AlphaFoldDB" id="A0AAD2FGZ5"/>
<comment type="caution">
    <text evidence="2">The sequence shown here is derived from an EMBL/GenBank/DDBJ whole genome shotgun (WGS) entry which is preliminary data.</text>
</comment>
<dbReference type="SUPFAM" id="SSF51197">
    <property type="entry name" value="Clavaminate synthase-like"/>
    <property type="match status" value="1"/>
</dbReference>
<dbReference type="Gene3D" id="2.60.120.330">
    <property type="entry name" value="B-lactam Antibiotic, Isopenicillin N Synthase, Chain"/>
    <property type="match status" value="1"/>
</dbReference>
<dbReference type="EMBL" id="CAKOGP040000668">
    <property type="protein sequence ID" value="CAJ1937592.1"/>
    <property type="molecule type" value="Genomic_DNA"/>
</dbReference>
<keyword evidence="3" id="KW-1185">Reference proteome</keyword>
<evidence type="ECO:0000256" key="1">
    <source>
        <dbReference type="SAM" id="MobiDB-lite"/>
    </source>
</evidence>
<proteinExistence type="predicted"/>
<feature type="region of interest" description="Disordered" evidence="1">
    <location>
        <begin position="132"/>
        <end position="180"/>
    </location>
</feature>
<evidence type="ECO:0000313" key="2">
    <source>
        <dbReference type="EMBL" id="CAJ1937592.1"/>
    </source>
</evidence>
<name>A0AAD2FGZ5_9STRA</name>